<dbReference type="InterPro" id="IPR031919">
    <property type="entry name" value="Fucosidase_C"/>
</dbReference>
<dbReference type="EMBL" id="OU594960">
    <property type="protein sequence ID" value="CAG9283634.1"/>
    <property type="molecule type" value="Genomic_DNA"/>
</dbReference>
<keyword evidence="7 8" id="KW-0326">Glycosidase</keyword>
<evidence type="ECO:0000313" key="11">
    <source>
        <dbReference type="EMBL" id="CAG9283634.1"/>
    </source>
</evidence>
<evidence type="ECO:0000256" key="1">
    <source>
        <dbReference type="ARBA" id="ARBA00004071"/>
    </source>
</evidence>
<evidence type="ECO:0000256" key="6">
    <source>
        <dbReference type="ARBA" id="ARBA00023180"/>
    </source>
</evidence>
<reference evidence="11" key="1">
    <citation type="submission" date="2022-02" db="EMBL/GenBank/DDBJ databases">
        <authorList>
            <person name="Giguere J D."/>
        </authorList>
    </citation>
    <scope>NUCLEOTIDE SEQUENCE</scope>
    <source>
        <strain evidence="11">CCAP 1055/1</strain>
    </source>
</reference>
<keyword evidence="5 8" id="KW-0378">Hydrolase</keyword>
<comment type="function">
    <text evidence="1">Alpha-L-fucosidase is responsible for hydrolyzing the alpha-1,6-linked fucose joined to the reducing-end N-acetylglucosamine of the carbohydrate moieties of glycoproteins.</text>
</comment>
<dbReference type="InterPro" id="IPR013780">
    <property type="entry name" value="Glyco_hydro_b"/>
</dbReference>
<dbReference type="Pfam" id="PF16757">
    <property type="entry name" value="Fucosidase_C"/>
    <property type="match status" value="1"/>
</dbReference>
<dbReference type="Gene3D" id="2.60.40.1180">
    <property type="entry name" value="Golgi alpha-mannosidase II"/>
    <property type="match status" value="1"/>
</dbReference>
<evidence type="ECO:0000256" key="7">
    <source>
        <dbReference type="ARBA" id="ARBA00023295"/>
    </source>
</evidence>
<dbReference type="InterPro" id="IPR017853">
    <property type="entry name" value="GH"/>
</dbReference>
<dbReference type="GO" id="GO:0004560">
    <property type="term" value="F:alpha-L-fucosidase activity"/>
    <property type="evidence" value="ECO:0007669"/>
    <property type="project" value="UniProtKB-EC"/>
</dbReference>
<dbReference type="InterPro" id="IPR000933">
    <property type="entry name" value="Glyco_hydro_29"/>
</dbReference>
<dbReference type="GO" id="GO:0006004">
    <property type="term" value="P:fucose metabolic process"/>
    <property type="evidence" value="ECO:0007669"/>
    <property type="project" value="InterPro"/>
</dbReference>
<feature type="domain" description="Alpha-L-fucosidase C-terminal" evidence="10">
    <location>
        <begin position="391"/>
        <end position="485"/>
    </location>
</feature>
<proteinExistence type="inferred from homology"/>
<dbReference type="Proteomes" id="UP000836788">
    <property type="component" value="Chromosome 19"/>
</dbReference>
<protein>
    <recommendedName>
        <fullName evidence="3">alpha-L-fucosidase</fullName>
        <ecNumber evidence="3">3.2.1.51</ecNumber>
    </recommendedName>
</protein>
<sequence>MTMSPVRKYVVPLSLLFAFMRHLVTGAYVQQGQQAEDAVPSWDDLDQRPLPVWYDQAKFGVFIHWGVFSVPAYGSEWFGSYWRDKWGNPAYQDFVEKTERANFAYPDYAHRFTAEFYQPDTWADLFAKAGAQYVVLTSKHHEGYCNWNSTAIPTTWNWNALDIGPRRDLLGDLAVAVKNVTSPHTSKVLKFGLYHSLYEWFNPLYHVDKANNFTTQHFVDLKTGAELYDLVNRYEPELIWSDGEWEAPSSYWKAREFLHWYATSSPVADTAIWNDRWGQDTLCRHGGFLTCTDRYNPDSLQPKKWENALTIDKSSWGYNRNATWEDYMTVPELVHSLVQVVAYNGNMLLNIGPAADGTIHPIFEDRLLGIGAWLKVNGEAIYETTPWRHCQNETASSVFYTRRPDRLYVHFTKWPSASLLSLERPAPTQDTTVEFLGLSSASSSWQPTLPWTGLRGTSGSSGMTIQLPSLTPDILPCEHSWVLVIRNLANLDDPPKSAVS</sequence>
<dbReference type="PRINTS" id="PR00741">
    <property type="entry name" value="GLHYDRLASE29"/>
</dbReference>
<dbReference type="SMART" id="SM00812">
    <property type="entry name" value="Alpha_L_fucos"/>
    <property type="match status" value="1"/>
</dbReference>
<keyword evidence="4 8" id="KW-0732">Signal</keyword>
<dbReference type="Gene3D" id="3.20.20.80">
    <property type="entry name" value="Glycosidases"/>
    <property type="match status" value="1"/>
</dbReference>
<name>A0A8J9TM94_PHATR</name>
<dbReference type="OMA" id="LPEHKWE"/>
<evidence type="ECO:0000256" key="3">
    <source>
        <dbReference type="ARBA" id="ARBA00012662"/>
    </source>
</evidence>
<dbReference type="AlphaFoldDB" id="A0A8J9TM94"/>
<keyword evidence="6" id="KW-0325">Glycoprotein</keyword>
<feature type="domain" description="Glycoside hydrolase family 29 N-terminal" evidence="9">
    <location>
        <begin position="30"/>
        <end position="379"/>
    </location>
</feature>
<dbReference type="PANTHER" id="PTHR10030">
    <property type="entry name" value="ALPHA-L-FUCOSIDASE"/>
    <property type="match status" value="1"/>
</dbReference>
<accession>A0A8J9TM94</accession>
<dbReference type="PIRSF" id="PIRSF001092">
    <property type="entry name" value="Alpha-L-fucosidase"/>
    <property type="match status" value="1"/>
</dbReference>
<feature type="chain" id="PRO_5035498691" description="alpha-L-fucosidase" evidence="8">
    <location>
        <begin position="27"/>
        <end position="500"/>
    </location>
</feature>
<dbReference type="SUPFAM" id="SSF51445">
    <property type="entry name" value="(Trans)glycosidases"/>
    <property type="match status" value="1"/>
</dbReference>
<dbReference type="GO" id="GO:0005764">
    <property type="term" value="C:lysosome"/>
    <property type="evidence" value="ECO:0007669"/>
    <property type="project" value="TreeGrafter"/>
</dbReference>
<dbReference type="InterPro" id="IPR057739">
    <property type="entry name" value="Glyco_hydro_29_N"/>
</dbReference>
<evidence type="ECO:0000259" key="9">
    <source>
        <dbReference type="Pfam" id="PF01120"/>
    </source>
</evidence>
<comment type="similarity">
    <text evidence="2 8">Belongs to the glycosyl hydrolase 29 family.</text>
</comment>
<dbReference type="InterPro" id="IPR016286">
    <property type="entry name" value="FUC_metazoa-typ"/>
</dbReference>
<evidence type="ECO:0000259" key="10">
    <source>
        <dbReference type="Pfam" id="PF16757"/>
    </source>
</evidence>
<organism evidence="11">
    <name type="scientific">Phaeodactylum tricornutum</name>
    <name type="common">Diatom</name>
    <dbReference type="NCBI Taxonomy" id="2850"/>
    <lineage>
        <taxon>Eukaryota</taxon>
        <taxon>Sar</taxon>
        <taxon>Stramenopiles</taxon>
        <taxon>Ochrophyta</taxon>
        <taxon>Bacillariophyta</taxon>
        <taxon>Bacillariophyceae</taxon>
        <taxon>Bacillariophycidae</taxon>
        <taxon>Naviculales</taxon>
        <taxon>Phaeodactylaceae</taxon>
        <taxon>Phaeodactylum</taxon>
    </lineage>
</organism>
<evidence type="ECO:0000256" key="5">
    <source>
        <dbReference type="ARBA" id="ARBA00022801"/>
    </source>
</evidence>
<dbReference type="EC" id="3.2.1.51" evidence="3"/>
<feature type="signal peptide" evidence="8">
    <location>
        <begin position="1"/>
        <end position="26"/>
    </location>
</feature>
<evidence type="ECO:0000256" key="4">
    <source>
        <dbReference type="ARBA" id="ARBA00022729"/>
    </source>
</evidence>
<evidence type="ECO:0000256" key="2">
    <source>
        <dbReference type="ARBA" id="ARBA00007951"/>
    </source>
</evidence>
<dbReference type="Pfam" id="PF01120">
    <property type="entry name" value="Alpha_L_fucos"/>
    <property type="match status" value="1"/>
</dbReference>
<dbReference type="PANTHER" id="PTHR10030:SF37">
    <property type="entry name" value="ALPHA-L-FUCOSIDASE-RELATED"/>
    <property type="match status" value="1"/>
</dbReference>
<dbReference type="FunFam" id="3.20.20.80:FF:000027">
    <property type="entry name" value="Alpha-L-fucosidase"/>
    <property type="match status" value="1"/>
</dbReference>
<evidence type="ECO:0000256" key="8">
    <source>
        <dbReference type="PIRNR" id="PIRNR001092"/>
    </source>
</evidence>
<dbReference type="GO" id="GO:0016139">
    <property type="term" value="P:glycoside catabolic process"/>
    <property type="evidence" value="ECO:0007669"/>
    <property type="project" value="TreeGrafter"/>
</dbReference>
<gene>
    <name evidence="11" type="ORF">PTTT1_LOCUS23447</name>
</gene>